<proteinExistence type="predicted"/>
<keyword evidence="2" id="KW-1185">Reference proteome</keyword>
<evidence type="ECO:0000313" key="1">
    <source>
        <dbReference type="EMBL" id="KAJ3554885.1"/>
    </source>
</evidence>
<comment type="caution">
    <text evidence="1">The sequence shown here is derived from an EMBL/GenBank/DDBJ whole genome shotgun (WGS) entry which is preliminary data.</text>
</comment>
<organism evidence="1 2">
    <name type="scientific">Phlebia brevispora</name>
    <dbReference type="NCBI Taxonomy" id="194682"/>
    <lineage>
        <taxon>Eukaryota</taxon>
        <taxon>Fungi</taxon>
        <taxon>Dikarya</taxon>
        <taxon>Basidiomycota</taxon>
        <taxon>Agaricomycotina</taxon>
        <taxon>Agaricomycetes</taxon>
        <taxon>Polyporales</taxon>
        <taxon>Meruliaceae</taxon>
        <taxon>Phlebia</taxon>
    </lineage>
</organism>
<dbReference type="Proteomes" id="UP001148662">
    <property type="component" value="Unassembled WGS sequence"/>
</dbReference>
<protein>
    <submittedName>
        <fullName evidence="1">Uncharacterized protein</fullName>
    </submittedName>
</protein>
<sequence length="1069" mass="118599">MKYALTLLALAAPCFAAVQELWWNITYVQNANPDGLADRRAIGINGVWPPPSIDITTNDTLVIHSVNLLDQVSTLHCHGLSFNSTPWMDGAQGVGQCGIPPNATFDYTIPVEKFNQWGTYWIHSHSLGQYVDGLRSPIVVHPPVEKYQYDEEFTIVLGDWYHQEHAVLMQQYISVANPGGAEPVPDSGLIYFAQGSNYLGPIAGTHPGSSTAATGFNENATLPFQPGKTYRLRILNAAAFSTFYFWIDGHDMRLIEGDGLDVEATPVNMLSVTAAQRYSVLVTARNDTSANWVIHANMDTGMFDSVPPTLNPNITSSITYDPSAPLKDLGTVDSYVDLADQNLVPLDVLPMLPATRTIPLEVSFDTMTDGTNRAMFNGKVFSIPMVPAIMSAVSLGSNATIPAGYGPFSFVLDHFEVVDILIQNSDTGKHPFHMHGHKMQIVQRSTDYTSNDTTLNPPIVEGQANPMRRDTVQVPGGGGVTLRVVADNPGVWIFHCHIEWHLQAGLGVTFIEAPLALQEFQQIPQFMYDQCQAQGLPSSGNAAGHTTIDDYSGWTLGPYAQVLGWHSKGIGAMAGSVLTAVIGMMTVTWYSLGGHISEEEMEEEARVEQEAKEKRGKFFGFAAGDWAAYSVKARMSLGVERTANPKEPRQVYHKGDRRADGYFTIQHRHALHASRTAVRSFTVVCSGSAARSFARPSFSKMEALRLGVFAATPNRSFSTNLPRYTPLAANLKHEDSHDATSSDRKAANKSSSLTKEDSASTVPSPPKGKLTGDWVLFHPVYTPEEVRAVEVMHRDTKTVQDKLAATAVHVARKCFDWISGYKHRPIPPGSHMDVNTLRQGGYILDDKQWLARILFLESIAAVPGMVGATLRHLRSLRLMRRDSGWIHTLLEEAENERMHLMTFMTLRKPPLWFRGLVILAQGVFYNAFFLTYLFSPKICHRFVGYLEEEAIVTYTKCIEDMEAGRIPEWTDKAAPAIAKDYWRLAPDATMLDLIYAVRSDETTHRFVNHSLANLNQKTDVNPFALREPDMFVKGTKLAFERSESAEYLQESQKLLESGPETKEQEEKQH</sequence>
<gene>
    <name evidence="1" type="ORF">NM688_g2878</name>
</gene>
<name>A0ACC1T7J5_9APHY</name>
<dbReference type="EMBL" id="JANHOG010000388">
    <property type="protein sequence ID" value="KAJ3554885.1"/>
    <property type="molecule type" value="Genomic_DNA"/>
</dbReference>
<evidence type="ECO:0000313" key="2">
    <source>
        <dbReference type="Proteomes" id="UP001148662"/>
    </source>
</evidence>
<accession>A0ACC1T7J5</accession>
<reference evidence="1" key="1">
    <citation type="submission" date="2022-07" db="EMBL/GenBank/DDBJ databases">
        <title>Genome Sequence of Phlebia brevispora.</title>
        <authorList>
            <person name="Buettner E."/>
        </authorList>
    </citation>
    <scope>NUCLEOTIDE SEQUENCE</scope>
    <source>
        <strain evidence="1">MPL23</strain>
    </source>
</reference>